<dbReference type="Proteomes" id="UP000077248">
    <property type="component" value="Unassembled WGS sequence"/>
</dbReference>
<proteinExistence type="predicted"/>
<sequence length="214" mass="24987">MGLMHTRRWTKCDGCTHIFQRYVREHCRMEVVCVRALDACIVTLRGITRFVIVEPAGHTIFSTGSILWEQRKGVLQTSGALFQRCVHLFIEHVHLGKNTNLYPQPHSRPENIGETASPLLRSSIPIKCTLPSCLEHRRNTNAHLQRRNVRIQLAFHIPTNTRHSGVLPHDLRKENWGCWLKDSTWTSERIAKLCISVKIPMRVDWWLIEDWWNI</sequence>
<reference evidence="1 2" key="1">
    <citation type="submission" date="2016-05" db="EMBL/GenBank/DDBJ databases">
        <title>Comparative analysis of secretome profiles of manganese(II)-oxidizing ascomycete fungi.</title>
        <authorList>
            <consortium name="DOE Joint Genome Institute"/>
            <person name="Zeiner C.A."/>
            <person name="Purvine S.O."/>
            <person name="Zink E.M."/>
            <person name="Wu S."/>
            <person name="Pasa-Tolic L."/>
            <person name="Chaput D.L."/>
            <person name="Haridas S."/>
            <person name="Grigoriev I.V."/>
            <person name="Santelli C.M."/>
            <person name="Hansel C.M."/>
        </authorList>
    </citation>
    <scope>NUCLEOTIDE SEQUENCE [LARGE SCALE GENOMIC DNA]</scope>
    <source>
        <strain evidence="1 2">SRC1lrK2f</strain>
    </source>
</reference>
<dbReference type="VEuPathDB" id="FungiDB:CC77DRAFT_840380"/>
<evidence type="ECO:0000313" key="2">
    <source>
        <dbReference type="Proteomes" id="UP000077248"/>
    </source>
</evidence>
<gene>
    <name evidence="1" type="ORF">CC77DRAFT_840380</name>
</gene>
<dbReference type="AlphaFoldDB" id="A0A177DR37"/>
<dbReference type="EMBL" id="KV441476">
    <property type="protein sequence ID" value="OAG21828.1"/>
    <property type="molecule type" value="Genomic_DNA"/>
</dbReference>
<name>A0A177DR37_ALTAL</name>
<dbReference type="KEGG" id="aalt:CC77DRAFT_840380"/>
<keyword evidence="2" id="KW-1185">Reference proteome</keyword>
<dbReference type="GeneID" id="29118967"/>
<organism evidence="1 2">
    <name type="scientific">Alternaria alternata</name>
    <name type="common">Alternaria rot fungus</name>
    <name type="synonym">Torula alternata</name>
    <dbReference type="NCBI Taxonomy" id="5599"/>
    <lineage>
        <taxon>Eukaryota</taxon>
        <taxon>Fungi</taxon>
        <taxon>Dikarya</taxon>
        <taxon>Ascomycota</taxon>
        <taxon>Pezizomycotina</taxon>
        <taxon>Dothideomycetes</taxon>
        <taxon>Pleosporomycetidae</taxon>
        <taxon>Pleosporales</taxon>
        <taxon>Pleosporineae</taxon>
        <taxon>Pleosporaceae</taxon>
        <taxon>Alternaria</taxon>
        <taxon>Alternaria sect. Alternaria</taxon>
        <taxon>Alternaria alternata complex</taxon>
    </lineage>
</organism>
<evidence type="ECO:0000313" key="1">
    <source>
        <dbReference type="EMBL" id="OAG21828.1"/>
    </source>
</evidence>
<dbReference type="RefSeq" id="XP_018387249.1">
    <property type="nucleotide sequence ID" value="XM_018533373.1"/>
</dbReference>
<accession>A0A177DR37</accession>
<protein>
    <submittedName>
        <fullName evidence="1">Uncharacterized protein</fullName>
    </submittedName>
</protein>